<keyword evidence="1" id="KW-1133">Transmembrane helix</keyword>
<reference evidence="3" key="1">
    <citation type="submission" date="2022-11" db="UniProtKB">
        <authorList>
            <consortium name="WormBaseParasite"/>
        </authorList>
    </citation>
    <scope>IDENTIFICATION</scope>
</reference>
<dbReference type="AlphaFoldDB" id="A0A914DS81"/>
<name>A0A914DS81_9BILA</name>
<proteinExistence type="predicted"/>
<dbReference type="WBParaSite" id="ACRNAN_scaffold3703.g14776.t1">
    <property type="protein sequence ID" value="ACRNAN_scaffold3703.g14776.t1"/>
    <property type="gene ID" value="ACRNAN_scaffold3703.g14776"/>
</dbReference>
<dbReference type="InterPro" id="IPR001193">
    <property type="entry name" value="MBTPS2"/>
</dbReference>
<evidence type="ECO:0000313" key="2">
    <source>
        <dbReference type="Proteomes" id="UP000887540"/>
    </source>
</evidence>
<feature type="transmembrane region" description="Helical" evidence="1">
    <location>
        <begin position="213"/>
        <end position="236"/>
    </location>
</feature>
<organism evidence="2 3">
    <name type="scientific">Acrobeloides nanus</name>
    <dbReference type="NCBI Taxonomy" id="290746"/>
    <lineage>
        <taxon>Eukaryota</taxon>
        <taxon>Metazoa</taxon>
        <taxon>Ecdysozoa</taxon>
        <taxon>Nematoda</taxon>
        <taxon>Chromadorea</taxon>
        <taxon>Rhabditida</taxon>
        <taxon>Tylenchina</taxon>
        <taxon>Cephalobomorpha</taxon>
        <taxon>Cephaloboidea</taxon>
        <taxon>Cephalobidae</taxon>
        <taxon>Acrobeloides</taxon>
    </lineage>
</organism>
<accession>A0A914DS81</accession>
<keyword evidence="1" id="KW-0472">Membrane</keyword>
<dbReference type="PANTHER" id="PTHR13325:SF3">
    <property type="entry name" value="MEMBRANE-BOUND TRANSCRIPTION FACTOR SITE-2 PROTEASE"/>
    <property type="match status" value="1"/>
</dbReference>
<dbReference type="GO" id="GO:0031293">
    <property type="term" value="P:membrane protein intracellular domain proteolysis"/>
    <property type="evidence" value="ECO:0007669"/>
    <property type="project" value="TreeGrafter"/>
</dbReference>
<dbReference type="GO" id="GO:0004222">
    <property type="term" value="F:metalloendopeptidase activity"/>
    <property type="evidence" value="ECO:0007669"/>
    <property type="project" value="InterPro"/>
</dbReference>
<protein>
    <submittedName>
        <fullName evidence="3">S2P endopeptidase</fullName>
    </submittedName>
</protein>
<dbReference type="PANTHER" id="PTHR13325">
    <property type="entry name" value="PROTEASE M50 MEMBRANE-BOUND TRANSCRIPTION FACTOR SITE 2 PROTEASE"/>
    <property type="match status" value="1"/>
</dbReference>
<evidence type="ECO:0000256" key="1">
    <source>
        <dbReference type="SAM" id="Phobius"/>
    </source>
</evidence>
<dbReference type="GO" id="GO:1905897">
    <property type="term" value="P:regulation of response to endoplasmic reticulum stress"/>
    <property type="evidence" value="ECO:0007669"/>
    <property type="project" value="TreeGrafter"/>
</dbReference>
<sequence>MRRIDCAHFQRFTDPKSGNRSKATPTTTIAPSIFGNFQTNTSLKKAQDKRESPPVEQSDSIHTATVESISYACLPARQVTDHTFCDPAIFYGKKETAIELPNGHVCVVPALFNGTTLLRFDLKNSTRPVLFIGLLEEPLYLLELANLTPRFSWAPFWVPSLVELFAKYIITFSLALGLLNAVPCYGLDGQFMCRTVVDYFFNRSVSQKQRISGLLVMYGTIVFSMNMFIGFTKFLLTYWK</sequence>
<dbReference type="GO" id="GO:0016020">
    <property type="term" value="C:membrane"/>
    <property type="evidence" value="ECO:0007669"/>
    <property type="project" value="InterPro"/>
</dbReference>
<dbReference type="Proteomes" id="UP000887540">
    <property type="component" value="Unplaced"/>
</dbReference>
<keyword evidence="1" id="KW-0812">Transmembrane</keyword>
<dbReference type="GO" id="GO:0005737">
    <property type="term" value="C:cytoplasm"/>
    <property type="evidence" value="ECO:0007669"/>
    <property type="project" value="TreeGrafter"/>
</dbReference>
<evidence type="ECO:0000313" key="3">
    <source>
        <dbReference type="WBParaSite" id="ACRNAN_scaffold3703.g14776.t1"/>
    </source>
</evidence>
<keyword evidence="2" id="KW-1185">Reference proteome</keyword>